<evidence type="ECO:0000256" key="1">
    <source>
        <dbReference type="ARBA" id="ARBA00023125"/>
    </source>
</evidence>
<sequence length="65" mass="7287">MKFGEKLKEKRKSLKVTQAQLAADANIEISQISRIERGVLNTSIGTTYILAEALKIHVSELFIEL</sequence>
<dbReference type="Gene3D" id="1.10.260.40">
    <property type="entry name" value="lambda repressor-like DNA-binding domains"/>
    <property type="match status" value="1"/>
</dbReference>
<reference evidence="3 4" key="1">
    <citation type="submission" date="2020-02" db="EMBL/GenBank/DDBJ databases">
        <title>Out from the shadows clarifying the taxonomy of the family Cryomorphaceae and related taxa by utilizing the GTDB taxonomic framework.</title>
        <authorList>
            <person name="Bowman J.P."/>
        </authorList>
    </citation>
    <scope>NUCLEOTIDE SEQUENCE [LARGE SCALE GENOMIC DNA]</scope>
    <source>
        <strain evidence="3 4">QSSC 1-22</strain>
    </source>
</reference>
<dbReference type="AlphaFoldDB" id="A0A7K3WT19"/>
<evidence type="ECO:0000313" key="3">
    <source>
        <dbReference type="EMBL" id="NEN23805.1"/>
    </source>
</evidence>
<dbReference type="InterPro" id="IPR010982">
    <property type="entry name" value="Lambda_DNA-bd_dom_sf"/>
</dbReference>
<comment type="caution">
    <text evidence="3">The sequence shown here is derived from an EMBL/GenBank/DDBJ whole genome shotgun (WGS) entry which is preliminary data.</text>
</comment>
<dbReference type="Proteomes" id="UP000486602">
    <property type="component" value="Unassembled WGS sequence"/>
</dbReference>
<evidence type="ECO:0000313" key="4">
    <source>
        <dbReference type="Proteomes" id="UP000486602"/>
    </source>
</evidence>
<dbReference type="GO" id="GO:0003700">
    <property type="term" value="F:DNA-binding transcription factor activity"/>
    <property type="evidence" value="ECO:0007669"/>
    <property type="project" value="TreeGrafter"/>
</dbReference>
<dbReference type="PANTHER" id="PTHR46797:SF1">
    <property type="entry name" value="METHYLPHOSPHONATE SYNTHASE"/>
    <property type="match status" value="1"/>
</dbReference>
<dbReference type="PANTHER" id="PTHR46797">
    <property type="entry name" value="HTH-TYPE TRANSCRIPTIONAL REGULATOR"/>
    <property type="match status" value="1"/>
</dbReference>
<proteinExistence type="predicted"/>
<name>A0A7K3WT19_9FLAO</name>
<organism evidence="3 4">
    <name type="scientific">Cryomorpha ignava</name>
    <dbReference type="NCBI Taxonomy" id="101383"/>
    <lineage>
        <taxon>Bacteria</taxon>
        <taxon>Pseudomonadati</taxon>
        <taxon>Bacteroidota</taxon>
        <taxon>Flavobacteriia</taxon>
        <taxon>Flavobacteriales</taxon>
        <taxon>Cryomorphaceae</taxon>
        <taxon>Cryomorpha</taxon>
    </lineage>
</organism>
<dbReference type="Pfam" id="PF01381">
    <property type="entry name" value="HTH_3"/>
    <property type="match status" value="1"/>
</dbReference>
<dbReference type="EMBL" id="JAAGVY010000015">
    <property type="protein sequence ID" value="NEN23805.1"/>
    <property type="molecule type" value="Genomic_DNA"/>
</dbReference>
<keyword evidence="4" id="KW-1185">Reference proteome</keyword>
<accession>A0A7K3WT19</accession>
<keyword evidence="1" id="KW-0238">DNA-binding</keyword>
<feature type="domain" description="HTH cro/C1-type" evidence="2">
    <location>
        <begin position="7"/>
        <end position="61"/>
    </location>
</feature>
<dbReference type="PROSITE" id="PS50943">
    <property type="entry name" value="HTH_CROC1"/>
    <property type="match status" value="1"/>
</dbReference>
<dbReference type="GO" id="GO:0005829">
    <property type="term" value="C:cytosol"/>
    <property type="evidence" value="ECO:0007669"/>
    <property type="project" value="TreeGrafter"/>
</dbReference>
<gene>
    <name evidence="3" type="ORF">G3O08_09855</name>
</gene>
<dbReference type="InterPro" id="IPR050807">
    <property type="entry name" value="TransReg_Diox_bact_type"/>
</dbReference>
<dbReference type="SMART" id="SM00530">
    <property type="entry name" value="HTH_XRE"/>
    <property type="match status" value="1"/>
</dbReference>
<dbReference type="SUPFAM" id="SSF47413">
    <property type="entry name" value="lambda repressor-like DNA-binding domains"/>
    <property type="match status" value="1"/>
</dbReference>
<evidence type="ECO:0000259" key="2">
    <source>
        <dbReference type="PROSITE" id="PS50943"/>
    </source>
</evidence>
<dbReference type="GO" id="GO:0003677">
    <property type="term" value="F:DNA binding"/>
    <property type="evidence" value="ECO:0007669"/>
    <property type="project" value="UniProtKB-KW"/>
</dbReference>
<protein>
    <submittedName>
        <fullName evidence="3">Helix-turn-helix transcriptional regulator</fullName>
    </submittedName>
</protein>
<dbReference type="InterPro" id="IPR001387">
    <property type="entry name" value="Cro/C1-type_HTH"/>
</dbReference>
<dbReference type="CDD" id="cd00093">
    <property type="entry name" value="HTH_XRE"/>
    <property type="match status" value="1"/>
</dbReference>